<protein>
    <submittedName>
        <fullName evidence="4">Ovule protein</fullName>
    </submittedName>
</protein>
<keyword evidence="1" id="KW-1133">Transmembrane helix</keyword>
<keyword evidence="1" id="KW-0812">Transmembrane</keyword>
<dbReference type="WBParaSite" id="EVEC_0001227301-mRNA-1">
    <property type="protein sequence ID" value="EVEC_0001227301-mRNA-1"/>
    <property type="gene ID" value="EVEC_0001227301"/>
</dbReference>
<keyword evidence="3" id="KW-1185">Reference proteome</keyword>
<accession>A0A0N4VMU1</accession>
<reference evidence="4" key="1">
    <citation type="submission" date="2017-02" db="UniProtKB">
        <authorList>
            <consortium name="WormBaseParasite"/>
        </authorList>
    </citation>
    <scope>IDENTIFICATION</scope>
</reference>
<organism evidence="4">
    <name type="scientific">Enterobius vermicularis</name>
    <name type="common">Human pinworm</name>
    <dbReference type="NCBI Taxonomy" id="51028"/>
    <lineage>
        <taxon>Eukaryota</taxon>
        <taxon>Metazoa</taxon>
        <taxon>Ecdysozoa</taxon>
        <taxon>Nematoda</taxon>
        <taxon>Chromadorea</taxon>
        <taxon>Rhabditida</taxon>
        <taxon>Spirurina</taxon>
        <taxon>Oxyuridomorpha</taxon>
        <taxon>Oxyuroidea</taxon>
        <taxon>Oxyuridae</taxon>
        <taxon>Enterobius</taxon>
    </lineage>
</organism>
<reference evidence="2 3" key="2">
    <citation type="submission" date="2018-10" db="EMBL/GenBank/DDBJ databases">
        <authorList>
            <consortium name="Pathogen Informatics"/>
        </authorList>
    </citation>
    <scope>NUCLEOTIDE SEQUENCE [LARGE SCALE GENOMIC DNA]</scope>
</reference>
<gene>
    <name evidence="2" type="ORF">EVEC_LOCUS11487</name>
</gene>
<proteinExistence type="predicted"/>
<keyword evidence="1" id="KW-0472">Membrane</keyword>
<dbReference type="AlphaFoldDB" id="A0A0N4VMU1"/>
<name>A0A0N4VMU1_ENTVE</name>
<evidence type="ECO:0000313" key="3">
    <source>
        <dbReference type="Proteomes" id="UP000274131"/>
    </source>
</evidence>
<evidence type="ECO:0000313" key="4">
    <source>
        <dbReference type="WBParaSite" id="EVEC_0001227301-mRNA-1"/>
    </source>
</evidence>
<feature type="transmembrane region" description="Helical" evidence="1">
    <location>
        <begin position="30"/>
        <end position="50"/>
    </location>
</feature>
<dbReference type="EMBL" id="UXUI01012163">
    <property type="protein sequence ID" value="VDD96736.1"/>
    <property type="molecule type" value="Genomic_DNA"/>
</dbReference>
<sequence>MVFHYGRYSEHVIYGMHSDTRVLRMLPELVVFYSFLSYMLLQCRFCKFYISLLI</sequence>
<evidence type="ECO:0000313" key="2">
    <source>
        <dbReference type="EMBL" id="VDD96736.1"/>
    </source>
</evidence>
<dbReference type="Proteomes" id="UP000274131">
    <property type="component" value="Unassembled WGS sequence"/>
</dbReference>
<evidence type="ECO:0000256" key="1">
    <source>
        <dbReference type="SAM" id="Phobius"/>
    </source>
</evidence>